<dbReference type="InterPro" id="IPR053950">
    <property type="entry name" value="CAP_N"/>
</dbReference>
<evidence type="ECO:0000313" key="5">
    <source>
        <dbReference type="Proteomes" id="UP000053660"/>
    </source>
</evidence>
<evidence type="ECO:0000256" key="2">
    <source>
        <dbReference type="SAM" id="MobiDB-lite"/>
    </source>
</evidence>
<dbReference type="GO" id="GO:0005737">
    <property type="term" value="C:cytoplasm"/>
    <property type="evidence" value="ECO:0007669"/>
    <property type="project" value="TreeGrafter"/>
</dbReference>
<dbReference type="GO" id="GO:0007015">
    <property type="term" value="P:actin filament organization"/>
    <property type="evidence" value="ECO:0007669"/>
    <property type="project" value="TreeGrafter"/>
</dbReference>
<dbReference type="FunFam" id="1.25.40.330:FF:000001">
    <property type="entry name" value="Adenylyl cyclase-associated protein"/>
    <property type="match status" value="1"/>
</dbReference>
<dbReference type="GO" id="GO:0008179">
    <property type="term" value="F:adenylate cyclase binding"/>
    <property type="evidence" value="ECO:0007669"/>
    <property type="project" value="TreeGrafter"/>
</dbReference>
<proteinExistence type="inferred from homology"/>
<dbReference type="GO" id="GO:0019933">
    <property type="term" value="P:cAMP-mediated signaling"/>
    <property type="evidence" value="ECO:0007669"/>
    <property type="project" value="TreeGrafter"/>
</dbReference>
<gene>
    <name evidence="4" type="ORF">OESDEN_07470</name>
</gene>
<dbReference type="InterPro" id="IPR036222">
    <property type="entry name" value="CAP_N_sf"/>
</dbReference>
<evidence type="ECO:0000256" key="1">
    <source>
        <dbReference type="ARBA" id="ARBA00007659"/>
    </source>
</evidence>
<dbReference type="AlphaFoldDB" id="A0A0B1TA40"/>
<sequence length="246" mass="27282">MFICCLPKTPCLAASTDVPAHVKAYDAALSDVTERWSALSKEIGGDQDKVMQVFSCLRNFLWTAAGRAEPSTEEIQKLVAPVANLLTEISAFKESQRKSPLYNHLCAVSEGIPAVGWVLVKKTPAPHVKDMLEASMFYINRIFKDYKDSDKKHVEWARTWKELLETMHEFVRQTHTTGLVWNSAPGSSPPAEDRAAIGDHSSAPGAPVPPPPPPPPPYIQKFVGHGVECILEAYVRILFFLFPLKT</sequence>
<protein>
    <submittedName>
        <fullName evidence="4">CAP protein</fullName>
    </submittedName>
</protein>
<feature type="compositionally biased region" description="Pro residues" evidence="2">
    <location>
        <begin position="206"/>
        <end position="217"/>
    </location>
</feature>
<name>A0A0B1TA40_OESDE</name>
<comment type="similarity">
    <text evidence="1">Belongs to the CAP family.</text>
</comment>
<dbReference type="GO" id="GO:0000902">
    <property type="term" value="P:cell morphogenesis"/>
    <property type="evidence" value="ECO:0007669"/>
    <property type="project" value="TreeGrafter"/>
</dbReference>
<dbReference type="Pfam" id="PF21938">
    <property type="entry name" value="CAP_N"/>
    <property type="match status" value="1"/>
</dbReference>
<dbReference type="OrthoDB" id="1601at2759"/>
<dbReference type="PANTHER" id="PTHR10652:SF0">
    <property type="entry name" value="ADENYLYL CYCLASE-ASSOCIATED PROTEIN"/>
    <property type="match status" value="1"/>
</dbReference>
<dbReference type="Gene3D" id="1.25.40.330">
    <property type="entry name" value="Adenylate cyclase-associated CAP, N-terminal domain"/>
    <property type="match status" value="1"/>
</dbReference>
<dbReference type="Proteomes" id="UP000053660">
    <property type="component" value="Unassembled WGS sequence"/>
</dbReference>
<dbReference type="PANTHER" id="PTHR10652">
    <property type="entry name" value="ADENYLYL CYCLASE-ASSOCIATED PROTEIN"/>
    <property type="match status" value="1"/>
</dbReference>
<dbReference type="GO" id="GO:0003779">
    <property type="term" value="F:actin binding"/>
    <property type="evidence" value="ECO:0007669"/>
    <property type="project" value="InterPro"/>
</dbReference>
<reference evidence="4 5" key="1">
    <citation type="submission" date="2014-03" db="EMBL/GenBank/DDBJ databases">
        <title>Draft genome of the hookworm Oesophagostomum dentatum.</title>
        <authorList>
            <person name="Mitreva M."/>
        </authorList>
    </citation>
    <scope>NUCLEOTIDE SEQUENCE [LARGE SCALE GENOMIC DNA]</scope>
    <source>
        <strain evidence="4 5">OD-Hann</strain>
    </source>
</reference>
<accession>A0A0B1TA40</accession>
<dbReference type="InterPro" id="IPR001837">
    <property type="entry name" value="Adenylate_cyclase-assoc_CAP"/>
</dbReference>
<evidence type="ECO:0000313" key="4">
    <source>
        <dbReference type="EMBL" id="KHJ92632.1"/>
    </source>
</evidence>
<feature type="region of interest" description="Disordered" evidence="2">
    <location>
        <begin position="181"/>
        <end position="217"/>
    </location>
</feature>
<dbReference type="EMBL" id="KN551229">
    <property type="protein sequence ID" value="KHJ92632.1"/>
    <property type="molecule type" value="Genomic_DNA"/>
</dbReference>
<evidence type="ECO:0000259" key="3">
    <source>
        <dbReference type="Pfam" id="PF21938"/>
    </source>
</evidence>
<organism evidence="4 5">
    <name type="scientific">Oesophagostomum dentatum</name>
    <name type="common">Nodular worm</name>
    <dbReference type="NCBI Taxonomy" id="61180"/>
    <lineage>
        <taxon>Eukaryota</taxon>
        <taxon>Metazoa</taxon>
        <taxon>Ecdysozoa</taxon>
        <taxon>Nematoda</taxon>
        <taxon>Chromadorea</taxon>
        <taxon>Rhabditida</taxon>
        <taxon>Rhabditina</taxon>
        <taxon>Rhabditomorpha</taxon>
        <taxon>Strongyloidea</taxon>
        <taxon>Strongylidae</taxon>
        <taxon>Oesophagostomum</taxon>
    </lineage>
</organism>
<feature type="domain" description="CAP N-terminal" evidence="3">
    <location>
        <begin position="25"/>
        <end position="179"/>
    </location>
</feature>
<dbReference type="SUPFAM" id="SSF101278">
    <property type="entry name" value="N-terminal domain of adenylylcyclase associated protein, CAP"/>
    <property type="match status" value="1"/>
</dbReference>
<keyword evidence="5" id="KW-1185">Reference proteome</keyword>